<proteinExistence type="predicted"/>
<sequence length="137" mass="15588">MHAFGDYGVLDFGALVYDHSRHQYRIANDRAFRDRHGMGDDGVFDHSLDRAALRHDAVPHVGGLGQIRGRTLRRSGVYRPRRIEHAEAAASRKHIHVRIPKALNRPDVFPVAREPERGKLPAAFEHVRNYVLSKVVL</sequence>
<gene>
    <name evidence="1" type="ORF">SDC9_191460</name>
</gene>
<organism evidence="1">
    <name type="scientific">bioreactor metagenome</name>
    <dbReference type="NCBI Taxonomy" id="1076179"/>
    <lineage>
        <taxon>unclassified sequences</taxon>
        <taxon>metagenomes</taxon>
        <taxon>ecological metagenomes</taxon>
    </lineage>
</organism>
<dbReference type="EMBL" id="VSSQ01102620">
    <property type="protein sequence ID" value="MPN43899.1"/>
    <property type="molecule type" value="Genomic_DNA"/>
</dbReference>
<accession>A0A645I0D3</accession>
<reference evidence="1" key="1">
    <citation type="submission" date="2019-08" db="EMBL/GenBank/DDBJ databases">
        <authorList>
            <person name="Kucharzyk K."/>
            <person name="Murdoch R.W."/>
            <person name="Higgins S."/>
            <person name="Loffler F."/>
        </authorList>
    </citation>
    <scope>NUCLEOTIDE SEQUENCE</scope>
</reference>
<comment type="caution">
    <text evidence="1">The sequence shown here is derived from an EMBL/GenBank/DDBJ whole genome shotgun (WGS) entry which is preliminary data.</text>
</comment>
<name>A0A645I0D3_9ZZZZ</name>
<protein>
    <submittedName>
        <fullName evidence="1">Uncharacterized protein</fullName>
    </submittedName>
</protein>
<dbReference type="AlphaFoldDB" id="A0A645I0D3"/>
<evidence type="ECO:0000313" key="1">
    <source>
        <dbReference type="EMBL" id="MPN43899.1"/>
    </source>
</evidence>